<proteinExistence type="predicted"/>
<sequence length="718" mass="83031">MFSKAKRFEPLAPGSIKKNQSKPTKPENDKPKQKPTSVTGVKPKPFAIPTSSRTNTDLQSQCSSVPSVRSLATPKPSKSVPNIKAPTSLRKKNELPLPKVKNETSNELIKSQEVEIRNKDHTIAEYAKQIEEFKHKISQLEKQVKEVAQNNCNGLDKEFSQITLKDLEQQQKHRDVIVQTEGSYSINDLKSKIYELEKQCEKLEQEVTDKQLELRSVEEVITIRDSLCQDLQQKLTNAETDLEETRQRLEMVKGHHALALEANESIRREYKVELETLKTKLEEEKQAIINKSKLDQENIKSNYKTFIETIKNQMMKEKFEAVEELQQELINKEAEMKAKMEQIDEATREKIRLCEIQYEERTRHLRDLYSEQQKKIQYLEDDIKDLKYKISLTDDEKMILQKELNNLKNGNEALNKEKLSLIKEKDEMTEESKRKLIDFENEINKLTVAVDKAVKDKNKFETSLSVTRDIVEVLTMRLRESDNELEHLEDKVQTLVNTKEILENEIENYKSTLNNTAMECNEYKEALVNILKSKAALAKEHNRIMEHNVSLIESLQNVEKEAYRELGTIKNELIEDVELLKKESSSQIQSLREEVEKKRKLCELATEHAGQATAAAEQSRALLAQAAAAIDRLETENQCLQQQIQDQQSLVVELSLLRQENEELTMTVAKQSSIIDKIKKDSEQVQYKPKSPSVLRKSTKIGKENLQTIISPLRERNH</sequence>
<dbReference type="EMBL" id="CM056783">
    <property type="protein sequence ID" value="KAJ8726915.1"/>
    <property type="molecule type" value="Genomic_DNA"/>
</dbReference>
<protein>
    <submittedName>
        <fullName evidence="1">Uncharacterized protein</fullName>
    </submittedName>
</protein>
<evidence type="ECO:0000313" key="2">
    <source>
        <dbReference type="Proteomes" id="UP001231649"/>
    </source>
</evidence>
<name>A0ACC2QX93_9NEOP</name>
<comment type="caution">
    <text evidence="1">The sequence shown here is derived from an EMBL/GenBank/DDBJ whole genome shotgun (WGS) entry which is preliminary data.</text>
</comment>
<evidence type="ECO:0000313" key="1">
    <source>
        <dbReference type="EMBL" id="KAJ8726915.1"/>
    </source>
</evidence>
<reference evidence="1" key="1">
    <citation type="submission" date="2023-03" db="EMBL/GenBank/DDBJ databases">
        <title>Chromosome-level genomes of two armyworms, Mythimna separata and Mythimna loreyi, provide insights into the biosynthesis and reception of sex pheromones.</title>
        <authorList>
            <person name="Zhao H."/>
        </authorList>
    </citation>
    <scope>NUCLEOTIDE SEQUENCE</scope>
    <source>
        <strain evidence="1">BeijingLab</strain>
    </source>
</reference>
<dbReference type="Proteomes" id="UP001231649">
    <property type="component" value="Chromosome 7"/>
</dbReference>
<keyword evidence="2" id="KW-1185">Reference proteome</keyword>
<organism evidence="1 2">
    <name type="scientific">Mythimna loreyi</name>
    <dbReference type="NCBI Taxonomy" id="667449"/>
    <lineage>
        <taxon>Eukaryota</taxon>
        <taxon>Metazoa</taxon>
        <taxon>Ecdysozoa</taxon>
        <taxon>Arthropoda</taxon>
        <taxon>Hexapoda</taxon>
        <taxon>Insecta</taxon>
        <taxon>Pterygota</taxon>
        <taxon>Neoptera</taxon>
        <taxon>Endopterygota</taxon>
        <taxon>Lepidoptera</taxon>
        <taxon>Glossata</taxon>
        <taxon>Ditrysia</taxon>
        <taxon>Noctuoidea</taxon>
        <taxon>Noctuidae</taxon>
        <taxon>Noctuinae</taxon>
        <taxon>Hadenini</taxon>
        <taxon>Mythimna</taxon>
    </lineage>
</organism>
<accession>A0ACC2QX93</accession>
<gene>
    <name evidence="1" type="ORF">PYW08_015312</name>
</gene>